<reference evidence="1" key="1">
    <citation type="journal article" date="2021" name="Proc. Natl. Acad. Sci. U.S.A.">
        <title>A Catalog of Tens of Thousands of Viruses from Human Metagenomes Reveals Hidden Associations with Chronic Diseases.</title>
        <authorList>
            <person name="Tisza M.J."/>
            <person name="Buck C.B."/>
        </authorList>
    </citation>
    <scope>NUCLEOTIDE SEQUENCE</scope>
    <source>
        <strain evidence="1">CtHAs12</strain>
    </source>
</reference>
<proteinExistence type="predicted"/>
<dbReference type="EMBL" id="BK032599">
    <property type="protein sequence ID" value="DAF50663.1"/>
    <property type="molecule type" value="Genomic_DNA"/>
</dbReference>
<protein>
    <submittedName>
        <fullName evidence="1">Uncharacterized protein</fullName>
    </submittedName>
</protein>
<sequence>MRVHLEGVRKIRDCKGKFSFAIPAFPMSA</sequence>
<accession>A0A8S5SJ18</accession>
<evidence type="ECO:0000313" key="1">
    <source>
        <dbReference type="EMBL" id="DAF50663.1"/>
    </source>
</evidence>
<name>A0A8S5SJ18_9CAUD</name>
<organism evidence="1">
    <name type="scientific">Siphoviridae sp. ctHAs12</name>
    <dbReference type="NCBI Taxonomy" id="2827826"/>
    <lineage>
        <taxon>Viruses</taxon>
        <taxon>Duplodnaviria</taxon>
        <taxon>Heunggongvirae</taxon>
        <taxon>Uroviricota</taxon>
        <taxon>Caudoviricetes</taxon>
    </lineage>
</organism>